<sequence>MSEQDLIIVQHSIAMTLADVCRKSAKNRIRLLAQDPDYTLQSQKILEEYGFEIVGKFGAGGFSEINEESIVFSPFVSAPVKQILADIARPALVISDGFGAFNDSEKPWADADSPRTQQMWQEYQSYDFPVSPDDAQLNDSNLHKLILQFRIATEVASCQ</sequence>
<feature type="domain" description="SRR1-like" evidence="1">
    <location>
        <begin position="9"/>
        <end position="142"/>
    </location>
</feature>
<dbReference type="Pfam" id="PF07985">
    <property type="entry name" value="SRR1"/>
    <property type="match status" value="1"/>
</dbReference>
<gene>
    <name evidence="2" type="ORF">RAG0_11585</name>
</gene>
<dbReference type="PANTHER" id="PTHR42080:SF3">
    <property type="entry name" value="SRR1-LIKE DOMAIN-CONTAINING PROTEIN"/>
    <property type="match status" value="1"/>
</dbReference>
<dbReference type="OrthoDB" id="5230585at2759"/>
<reference evidence="3" key="1">
    <citation type="submission" date="2016-03" db="EMBL/GenBank/DDBJ databases">
        <authorList>
            <person name="Guldener U."/>
        </authorList>
    </citation>
    <scope>NUCLEOTIDE SEQUENCE [LARGE SCALE GENOMIC DNA]</scope>
    <source>
        <strain evidence="3">04CH-RAC-A.6.1</strain>
    </source>
</reference>
<accession>A0A1E1L4Q8</accession>
<dbReference type="InterPro" id="IPR012942">
    <property type="entry name" value="SRR1-like"/>
</dbReference>
<name>A0A1E1L4Q8_9HELO</name>
<dbReference type="EMBL" id="FJUX01000077">
    <property type="protein sequence ID" value="CZT05547.1"/>
    <property type="molecule type" value="Genomic_DNA"/>
</dbReference>
<evidence type="ECO:0000313" key="3">
    <source>
        <dbReference type="Proteomes" id="UP000178912"/>
    </source>
</evidence>
<organism evidence="2 3">
    <name type="scientific">Rhynchosporium agropyri</name>
    <dbReference type="NCBI Taxonomy" id="914238"/>
    <lineage>
        <taxon>Eukaryota</taxon>
        <taxon>Fungi</taxon>
        <taxon>Dikarya</taxon>
        <taxon>Ascomycota</taxon>
        <taxon>Pezizomycotina</taxon>
        <taxon>Leotiomycetes</taxon>
        <taxon>Helotiales</taxon>
        <taxon>Ploettnerulaceae</taxon>
        <taxon>Rhynchosporium</taxon>
    </lineage>
</organism>
<protein>
    <recommendedName>
        <fullName evidence="1">SRR1-like domain-containing protein</fullName>
    </recommendedName>
</protein>
<dbReference type="Proteomes" id="UP000178912">
    <property type="component" value="Unassembled WGS sequence"/>
</dbReference>
<keyword evidence="3" id="KW-1185">Reference proteome</keyword>
<dbReference type="PANTHER" id="PTHR42080">
    <property type="entry name" value="SRR1 DOMAIN-CONTAINING PROTEIN"/>
    <property type="match status" value="1"/>
</dbReference>
<evidence type="ECO:0000313" key="2">
    <source>
        <dbReference type="EMBL" id="CZT05547.1"/>
    </source>
</evidence>
<evidence type="ECO:0000259" key="1">
    <source>
        <dbReference type="Pfam" id="PF07985"/>
    </source>
</evidence>
<proteinExistence type="predicted"/>
<dbReference type="AlphaFoldDB" id="A0A1E1L4Q8"/>